<feature type="region of interest" description="Disordered" evidence="1">
    <location>
        <begin position="1"/>
        <end position="54"/>
    </location>
</feature>
<evidence type="ECO:0000256" key="1">
    <source>
        <dbReference type="SAM" id="MobiDB-lite"/>
    </source>
</evidence>
<dbReference type="RefSeq" id="WP_121902034.1">
    <property type="nucleotide sequence ID" value="NZ_REFW01000003.1"/>
</dbReference>
<organism evidence="3 4">
    <name type="scientific">Tessaracoccus antarcticus</name>
    <dbReference type="NCBI Taxonomy" id="2479848"/>
    <lineage>
        <taxon>Bacteria</taxon>
        <taxon>Bacillati</taxon>
        <taxon>Actinomycetota</taxon>
        <taxon>Actinomycetes</taxon>
        <taxon>Propionibacteriales</taxon>
        <taxon>Propionibacteriaceae</taxon>
        <taxon>Tessaracoccus</taxon>
    </lineage>
</organism>
<feature type="compositionally biased region" description="Low complexity" evidence="1">
    <location>
        <begin position="8"/>
        <end position="20"/>
    </location>
</feature>
<keyword evidence="2" id="KW-0812">Transmembrane</keyword>
<dbReference type="Proteomes" id="UP000275256">
    <property type="component" value="Unassembled WGS sequence"/>
</dbReference>
<protein>
    <submittedName>
        <fullName evidence="3">Uncharacterized protein</fullName>
    </submittedName>
</protein>
<evidence type="ECO:0000313" key="4">
    <source>
        <dbReference type="Proteomes" id="UP000275256"/>
    </source>
</evidence>
<dbReference type="EMBL" id="REFW01000003">
    <property type="protein sequence ID" value="RMB58915.1"/>
    <property type="molecule type" value="Genomic_DNA"/>
</dbReference>
<gene>
    <name evidence="3" type="ORF">EAX62_12455</name>
</gene>
<name>A0A3M0G2B8_9ACTN</name>
<feature type="transmembrane region" description="Helical" evidence="2">
    <location>
        <begin position="77"/>
        <end position="98"/>
    </location>
</feature>
<keyword evidence="2" id="KW-1133">Transmembrane helix</keyword>
<keyword evidence="4" id="KW-1185">Reference proteome</keyword>
<evidence type="ECO:0000256" key="2">
    <source>
        <dbReference type="SAM" id="Phobius"/>
    </source>
</evidence>
<keyword evidence="2" id="KW-0472">Membrane</keyword>
<accession>A0A3M0G2B8</accession>
<feature type="compositionally biased region" description="Low complexity" evidence="1">
    <location>
        <begin position="40"/>
        <end position="54"/>
    </location>
</feature>
<proteinExistence type="predicted"/>
<evidence type="ECO:0000313" key="3">
    <source>
        <dbReference type="EMBL" id="RMB58915.1"/>
    </source>
</evidence>
<sequence length="120" mass="12187">MTTTLANTVRSTSRSSVPTTAGARTSRRPAPLARPEFGGPTAASPARTATRRPAVAASCHVTSPALRRAGLILKLKVAVVAAVALVGVGVSTAEFATWTQADPSVEFVAGDPAWAHVTGP</sequence>
<dbReference type="AlphaFoldDB" id="A0A3M0G2B8"/>
<reference evidence="3 4" key="1">
    <citation type="submission" date="2018-10" db="EMBL/GenBank/DDBJ databases">
        <title>Tessaracoccus antarcticuss sp. nov., isolated from sediment.</title>
        <authorList>
            <person name="Zhou L.Y."/>
            <person name="Du Z.J."/>
        </authorList>
    </citation>
    <scope>NUCLEOTIDE SEQUENCE [LARGE SCALE GENOMIC DNA]</scope>
    <source>
        <strain evidence="3 4">JDX10</strain>
    </source>
</reference>
<comment type="caution">
    <text evidence="3">The sequence shown here is derived from an EMBL/GenBank/DDBJ whole genome shotgun (WGS) entry which is preliminary data.</text>
</comment>